<dbReference type="InterPro" id="IPR053197">
    <property type="entry name" value="F-box_SCFL_complex_component"/>
</dbReference>
<name>A0AAQ3PJY9_PASNO</name>
<dbReference type="CDD" id="cd22160">
    <property type="entry name" value="F-box_AtFBL13-like"/>
    <property type="match status" value="1"/>
</dbReference>
<evidence type="ECO:0000313" key="3">
    <source>
        <dbReference type="Proteomes" id="UP001341281"/>
    </source>
</evidence>
<keyword evidence="3" id="KW-1185">Reference proteome</keyword>
<gene>
    <name evidence="2" type="ORF">U9M48_004447</name>
</gene>
<dbReference type="Gene3D" id="3.80.10.10">
    <property type="entry name" value="Ribonuclease Inhibitor"/>
    <property type="match status" value="1"/>
</dbReference>
<dbReference type="Gene3D" id="1.20.1280.50">
    <property type="match status" value="1"/>
</dbReference>
<dbReference type="PANTHER" id="PTHR34223:SF51">
    <property type="entry name" value="OS06G0556300 PROTEIN"/>
    <property type="match status" value="1"/>
</dbReference>
<dbReference type="Proteomes" id="UP001341281">
    <property type="component" value="Chromosome 01"/>
</dbReference>
<dbReference type="InterPro" id="IPR036047">
    <property type="entry name" value="F-box-like_dom_sf"/>
</dbReference>
<organism evidence="2 3">
    <name type="scientific">Paspalum notatum var. saurae</name>
    <dbReference type="NCBI Taxonomy" id="547442"/>
    <lineage>
        <taxon>Eukaryota</taxon>
        <taxon>Viridiplantae</taxon>
        <taxon>Streptophyta</taxon>
        <taxon>Embryophyta</taxon>
        <taxon>Tracheophyta</taxon>
        <taxon>Spermatophyta</taxon>
        <taxon>Magnoliopsida</taxon>
        <taxon>Liliopsida</taxon>
        <taxon>Poales</taxon>
        <taxon>Poaceae</taxon>
        <taxon>PACMAD clade</taxon>
        <taxon>Panicoideae</taxon>
        <taxon>Andropogonodae</taxon>
        <taxon>Paspaleae</taxon>
        <taxon>Paspalinae</taxon>
        <taxon>Paspalum</taxon>
    </lineage>
</organism>
<accession>A0AAQ3PJY9</accession>
<dbReference type="SUPFAM" id="SSF81383">
    <property type="entry name" value="F-box domain"/>
    <property type="match status" value="1"/>
</dbReference>
<dbReference type="EMBL" id="CP144745">
    <property type="protein sequence ID" value="WVZ53519.1"/>
    <property type="molecule type" value="Genomic_DNA"/>
</dbReference>
<dbReference type="Pfam" id="PF00646">
    <property type="entry name" value="F-box"/>
    <property type="match status" value="1"/>
</dbReference>
<reference evidence="2 3" key="1">
    <citation type="submission" date="2024-02" db="EMBL/GenBank/DDBJ databases">
        <title>High-quality chromosome-scale genome assembly of Pensacola bahiagrass (Paspalum notatum Flugge var. saurae).</title>
        <authorList>
            <person name="Vega J.M."/>
            <person name="Podio M."/>
            <person name="Orjuela J."/>
            <person name="Siena L.A."/>
            <person name="Pessino S.C."/>
            <person name="Combes M.C."/>
            <person name="Mariac C."/>
            <person name="Albertini E."/>
            <person name="Pupilli F."/>
            <person name="Ortiz J.P.A."/>
            <person name="Leblanc O."/>
        </authorList>
    </citation>
    <scope>NUCLEOTIDE SEQUENCE [LARGE SCALE GENOMIC DNA]</scope>
    <source>
        <strain evidence="2">R1</strain>
        <tissue evidence="2">Leaf</tissue>
    </source>
</reference>
<dbReference type="InterPro" id="IPR053781">
    <property type="entry name" value="F-box_AtFBL13-like"/>
</dbReference>
<evidence type="ECO:0000313" key="2">
    <source>
        <dbReference type="EMBL" id="WVZ53519.1"/>
    </source>
</evidence>
<protein>
    <recommendedName>
        <fullName evidence="1">F-box domain-containing protein</fullName>
    </recommendedName>
</protein>
<dbReference type="InterPro" id="IPR001810">
    <property type="entry name" value="F-box_dom"/>
</dbReference>
<dbReference type="SUPFAM" id="SSF52047">
    <property type="entry name" value="RNI-like"/>
    <property type="match status" value="1"/>
</dbReference>
<dbReference type="AlphaFoldDB" id="A0AAQ3PJY9"/>
<dbReference type="InterPro" id="IPR032675">
    <property type="entry name" value="LRR_dom_sf"/>
</dbReference>
<sequence>MPPVSEAAKSEMAAAAGGTDRLSALPDDVLHRVLSFLPSDEAVETCLLARRWRHVWKSARALRVSGSAYQSAYGLNKFVNSLLLFRANDSRADVDVVEIDSFDGDASDDDADSCEAFRYLELWIRYGLSSKARVLCVRNNTGDVDRWCLPLQFVTSTHLKVLELYNVQLKVSRLDFSSCPALEDLRMEECDVDEATTILSNSVKRLSMKSCYFVRDIRPEISVPNLVFMELADYCGCTPRLQSMPMLVSAFIRLSGDPDCYDDTEDCACVLLGGVSNATNLELTVAVQEVPIFRKDLTWCPVFSKLKTLLLSDWCVTYNLRALICFLQHSPILEKLTLQLSKTLGYAVDEGVEYEYDMKDPFQMDHLTVEVKCHNADNERISRLLYDLEFFGVPRNQIKIRQPPKLIMSKYLVGDIRPTATASFSFEQEETSYAVDAAASSDSTDAASFDSTVYID</sequence>
<proteinExistence type="predicted"/>
<dbReference type="PROSITE" id="PS50181">
    <property type="entry name" value="FBOX"/>
    <property type="match status" value="1"/>
</dbReference>
<feature type="domain" description="F-box" evidence="1">
    <location>
        <begin position="19"/>
        <end position="72"/>
    </location>
</feature>
<dbReference type="PANTHER" id="PTHR34223">
    <property type="entry name" value="OS11G0201299 PROTEIN"/>
    <property type="match status" value="1"/>
</dbReference>
<evidence type="ECO:0000259" key="1">
    <source>
        <dbReference type="PROSITE" id="PS50181"/>
    </source>
</evidence>